<dbReference type="AlphaFoldDB" id="A0A1G6MGW8"/>
<name>A0A1G6MGW8_9BACT</name>
<dbReference type="Pfam" id="PF02321">
    <property type="entry name" value="OEP"/>
    <property type="match status" value="1"/>
</dbReference>
<keyword evidence="4" id="KW-1185">Reference proteome</keyword>
<feature type="chain" id="PRO_5011517403" evidence="2">
    <location>
        <begin position="21"/>
        <end position="419"/>
    </location>
</feature>
<evidence type="ECO:0000313" key="4">
    <source>
        <dbReference type="Proteomes" id="UP000199452"/>
    </source>
</evidence>
<dbReference type="GO" id="GO:0015562">
    <property type="term" value="F:efflux transmembrane transporter activity"/>
    <property type="evidence" value="ECO:0007669"/>
    <property type="project" value="InterPro"/>
</dbReference>
<gene>
    <name evidence="3" type="ORF">SAMN05216323_10364</name>
</gene>
<keyword evidence="2" id="KW-0732">Signal</keyword>
<dbReference type="InterPro" id="IPR003423">
    <property type="entry name" value="OMP_efflux"/>
</dbReference>
<dbReference type="SUPFAM" id="SSF56954">
    <property type="entry name" value="Outer membrane efflux proteins (OEP)"/>
    <property type="match status" value="1"/>
</dbReference>
<dbReference type="PANTHER" id="PTHR30203:SF24">
    <property type="entry name" value="BLR4935 PROTEIN"/>
    <property type="match status" value="1"/>
</dbReference>
<organism evidence="3 4">
    <name type="scientific">Williamwhitmania taraxaci</name>
    <dbReference type="NCBI Taxonomy" id="1640674"/>
    <lineage>
        <taxon>Bacteria</taxon>
        <taxon>Pseudomonadati</taxon>
        <taxon>Bacteroidota</taxon>
        <taxon>Bacteroidia</taxon>
        <taxon>Bacteroidales</taxon>
        <taxon>Williamwhitmaniaceae</taxon>
        <taxon>Williamwhitmania</taxon>
    </lineage>
</organism>
<reference evidence="3 4" key="1">
    <citation type="submission" date="2016-09" db="EMBL/GenBank/DDBJ databases">
        <authorList>
            <person name="Capua I."/>
            <person name="De Benedictis P."/>
            <person name="Joannis T."/>
            <person name="Lombin L.H."/>
            <person name="Cattoli G."/>
        </authorList>
    </citation>
    <scope>NUCLEOTIDE SEQUENCE [LARGE SCALE GENOMIC DNA]</scope>
    <source>
        <strain evidence="3 4">A7P-90m</strain>
    </source>
</reference>
<protein>
    <submittedName>
        <fullName evidence="3">Outer membrane protein, cobalt-zinc-cadmium efflux system</fullName>
    </submittedName>
</protein>
<comment type="similarity">
    <text evidence="1">Belongs to the outer membrane factor (OMF) (TC 1.B.17) family.</text>
</comment>
<dbReference type="PANTHER" id="PTHR30203">
    <property type="entry name" value="OUTER MEMBRANE CATION EFFLUX PROTEIN"/>
    <property type="match status" value="1"/>
</dbReference>
<feature type="signal peptide" evidence="2">
    <location>
        <begin position="1"/>
        <end position="20"/>
    </location>
</feature>
<accession>A0A1G6MGW8</accession>
<dbReference type="EMBL" id="FMYP01000036">
    <property type="protein sequence ID" value="SDC54701.1"/>
    <property type="molecule type" value="Genomic_DNA"/>
</dbReference>
<evidence type="ECO:0000313" key="3">
    <source>
        <dbReference type="EMBL" id="SDC54701.1"/>
    </source>
</evidence>
<dbReference type="InterPro" id="IPR010131">
    <property type="entry name" value="MdtP/NodT-like"/>
</dbReference>
<evidence type="ECO:0000256" key="1">
    <source>
        <dbReference type="ARBA" id="ARBA00007613"/>
    </source>
</evidence>
<evidence type="ECO:0000256" key="2">
    <source>
        <dbReference type="SAM" id="SignalP"/>
    </source>
</evidence>
<dbReference type="Gene3D" id="1.20.1600.10">
    <property type="entry name" value="Outer membrane efflux proteins (OEP)"/>
    <property type="match status" value="1"/>
</dbReference>
<sequence>MARIGLCFSALLALSSLAFSQVDTSFNRINLSYTDYLSMVVRGNLEYAVEKYSINIADAKIEAAKVFQNPSLAFDWSRDEENYSLSAEISKTFELGQKRKARINLAKSERSVANAMLLDYLRNLQADATLDYLAALKQNYLFRVMLNSYQTMKELSDGDSVRFSLGSINAIDATQSKIEAGVLRNDLFQIEVERNNSFINLSTKTGTYISDTLFFPVGKFEMTRRHFAIDELLTNALNSRADLLAAKSNLTYNQNSLILTRRERMMDIDLKTGTKNSYLNTGSSSPNATEIFAGIAIPLKFSNFNKGEIKIAKFQIEQGELLYKKVEMKIQTEVLQAYNQYTSLCKQVGSYNQGLLDQAKMVLNGKMYSYSRGETSLLEVLNAQRTYNDLQTAYYETLYKCNEALVELERAAGIWDIEL</sequence>
<dbReference type="STRING" id="1640674.SAMN05216323_10364"/>
<dbReference type="Proteomes" id="UP000199452">
    <property type="component" value="Unassembled WGS sequence"/>
</dbReference>
<proteinExistence type="inferred from homology"/>